<dbReference type="SUPFAM" id="SSF50156">
    <property type="entry name" value="PDZ domain-like"/>
    <property type="match status" value="1"/>
</dbReference>
<dbReference type="Pfam" id="PF12812">
    <property type="entry name" value="PDZ_1"/>
    <property type="match status" value="1"/>
</dbReference>
<feature type="domain" description="PDZ-like" evidence="3">
    <location>
        <begin position="5"/>
        <end position="77"/>
    </location>
</feature>
<dbReference type="GO" id="GO:0006915">
    <property type="term" value="P:apoptotic process"/>
    <property type="evidence" value="ECO:0007669"/>
    <property type="project" value="UniProtKB-KW"/>
</dbReference>
<protein>
    <recommendedName>
        <fullName evidence="3">PDZ-like domain-containing protein</fullName>
    </recommendedName>
</protein>
<feature type="non-terminal residue" evidence="4">
    <location>
        <position position="1"/>
    </location>
</feature>
<reference evidence="4 5" key="1">
    <citation type="journal article" date="2021" name="Nat. Commun.">
        <title>Genetic determinants of endophytism in the Arabidopsis root mycobiome.</title>
        <authorList>
            <person name="Mesny F."/>
            <person name="Miyauchi S."/>
            <person name="Thiergart T."/>
            <person name="Pickel B."/>
            <person name="Atanasova L."/>
            <person name="Karlsson M."/>
            <person name="Huettel B."/>
            <person name="Barry K.W."/>
            <person name="Haridas S."/>
            <person name="Chen C."/>
            <person name="Bauer D."/>
            <person name="Andreopoulos W."/>
            <person name="Pangilinan J."/>
            <person name="LaButti K."/>
            <person name="Riley R."/>
            <person name="Lipzen A."/>
            <person name="Clum A."/>
            <person name="Drula E."/>
            <person name="Henrissat B."/>
            <person name="Kohler A."/>
            <person name="Grigoriev I.V."/>
            <person name="Martin F.M."/>
            <person name="Hacquard S."/>
        </authorList>
    </citation>
    <scope>NUCLEOTIDE SEQUENCE [LARGE SCALE GENOMIC DNA]</scope>
    <source>
        <strain evidence="4 5">MPI-CAGE-CH-0241</strain>
    </source>
</reference>
<dbReference type="AlphaFoldDB" id="A0A9P9AI00"/>
<accession>A0A9P9AI00</accession>
<dbReference type="PANTHER" id="PTHR46366">
    <property type="entry name" value="PRO-APOPTOTIC SERINE PROTEASE NMA111"/>
    <property type="match status" value="1"/>
</dbReference>
<dbReference type="PANTHER" id="PTHR46366:SF8">
    <property type="entry name" value="PRO-APOPTOTIC SERINE PROTEASE NMA111"/>
    <property type="match status" value="1"/>
</dbReference>
<organism evidence="4 5">
    <name type="scientific">Thelonectria olida</name>
    <dbReference type="NCBI Taxonomy" id="1576542"/>
    <lineage>
        <taxon>Eukaryota</taxon>
        <taxon>Fungi</taxon>
        <taxon>Dikarya</taxon>
        <taxon>Ascomycota</taxon>
        <taxon>Pezizomycotina</taxon>
        <taxon>Sordariomycetes</taxon>
        <taxon>Hypocreomycetidae</taxon>
        <taxon>Hypocreales</taxon>
        <taxon>Nectriaceae</taxon>
        <taxon>Thelonectria</taxon>
    </lineage>
</organism>
<evidence type="ECO:0000256" key="1">
    <source>
        <dbReference type="ARBA" id="ARBA00022703"/>
    </source>
</evidence>
<dbReference type="OrthoDB" id="4217619at2759"/>
<evidence type="ECO:0000313" key="5">
    <source>
        <dbReference type="Proteomes" id="UP000777438"/>
    </source>
</evidence>
<keyword evidence="2" id="KW-0677">Repeat</keyword>
<evidence type="ECO:0000313" key="4">
    <source>
        <dbReference type="EMBL" id="KAH6872097.1"/>
    </source>
</evidence>
<evidence type="ECO:0000259" key="3">
    <source>
        <dbReference type="Pfam" id="PF12812"/>
    </source>
</evidence>
<dbReference type="InterPro" id="IPR036034">
    <property type="entry name" value="PDZ_sf"/>
</dbReference>
<dbReference type="InterPro" id="IPR025926">
    <property type="entry name" value="PDZ-like_dom"/>
</dbReference>
<sequence>ETHYTVPFCGAILHRPHQAVRQVVGKLESGIYMSSQVSGSPANLFGLELTSFITHVNGTPTINLKSFITEIMDIPDNTYMAACIPLVLGSQGQLPTDFQVGVVTLNCIPRVISMKKNERNFPTLELSKDSNE</sequence>
<dbReference type="Gene3D" id="2.30.42.10">
    <property type="match status" value="1"/>
</dbReference>
<comment type="caution">
    <text evidence="4">The sequence shown here is derived from an EMBL/GenBank/DDBJ whole genome shotgun (WGS) entry which is preliminary data.</text>
</comment>
<name>A0A9P9AI00_9HYPO</name>
<gene>
    <name evidence="4" type="ORF">B0T10DRAFT_362022</name>
</gene>
<keyword evidence="1" id="KW-0053">Apoptosis</keyword>
<dbReference type="EMBL" id="JAGPYM010000047">
    <property type="protein sequence ID" value="KAH6872097.1"/>
    <property type="molecule type" value="Genomic_DNA"/>
</dbReference>
<feature type="non-terminal residue" evidence="4">
    <location>
        <position position="132"/>
    </location>
</feature>
<proteinExistence type="predicted"/>
<evidence type="ECO:0000256" key="2">
    <source>
        <dbReference type="ARBA" id="ARBA00022737"/>
    </source>
</evidence>
<dbReference type="Proteomes" id="UP000777438">
    <property type="component" value="Unassembled WGS sequence"/>
</dbReference>
<keyword evidence="5" id="KW-1185">Reference proteome</keyword>